<dbReference type="Gene3D" id="3.50.50.60">
    <property type="entry name" value="FAD/NAD(P)-binding domain"/>
    <property type="match status" value="1"/>
</dbReference>
<protein>
    <recommendedName>
        <fullName evidence="11">Glycerol-3-phosphate dehydrogenase</fullName>
    </recommendedName>
</protein>
<name>A0A328VN38_9CHLR</name>
<feature type="domain" description="Alpha-glycerophosphate oxidase C-terminal" evidence="8">
    <location>
        <begin position="461"/>
        <end position="583"/>
    </location>
</feature>
<keyword evidence="3" id="KW-0285">Flavoprotein</keyword>
<dbReference type="InterPro" id="IPR038299">
    <property type="entry name" value="DAO_C_sf"/>
</dbReference>
<dbReference type="SUPFAM" id="SSF51905">
    <property type="entry name" value="FAD/NAD(P)-binding domain"/>
    <property type="match status" value="1"/>
</dbReference>
<sequence length="608" mass="67375">MRTLAGRWGLILFRWHGGHLGKRRQQRTWLGPRPALARSLQMGAMQLLSATTRRQNLNALQQERFDVLVIGGGVTGAGVALEAAVRGYRVALVEKADFAGGTSSKSTKLVHGGIRYLPNFDFPLVHESLVERGLLLHNAPFLVQPLAFVLPLYRGDRHPVGIPFTTPGGVGLSAVLDVGLTLYDLMAGRYGIARHRRLSRQEVLRYAPDLVSASLKGGFLYYDAQTNDARLTMTLIRTAARYGAVIANYCEVVGLQLEQGRVCGACVRDVLEGDEITVQARHVVNAAGVFAERVEALCGLRPQVSIEPSKGVHLIFSREDLHVGEAAIVLPETEDRRILFVVPWQSRVIVGTTDTGSGDLDHPLPDTSDISYLLKHLNRYLSLRLTREQIISSYAGYRPLFKPREQGGSDTARLSRTHAVLENEAGLVTIVGGKLTTYRRMAQDTVDRLDEREGRQLRHPTLHLRLAGSEDWSLARPELKRQAAAAGLADDIIAHLLQSYGTETGKILELMADEPTLAQRLVADLPYIRAEVVYACRYEMAMTPADVLARRTSLILEDRQRGLQALETVASLMAREHGWSSDQVQRLKEAYRQEVERQLAAEETRLSA</sequence>
<feature type="domain" description="FAD dependent oxidoreductase" evidence="7">
    <location>
        <begin position="66"/>
        <end position="438"/>
    </location>
</feature>
<dbReference type="PANTHER" id="PTHR11985:SF35">
    <property type="entry name" value="ANAEROBIC GLYCEROL-3-PHOSPHATE DEHYDROGENASE SUBUNIT A"/>
    <property type="match status" value="1"/>
</dbReference>
<keyword evidence="6" id="KW-0560">Oxidoreductase</keyword>
<evidence type="ECO:0000256" key="5">
    <source>
        <dbReference type="ARBA" id="ARBA00022827"/>
    </source>
</evidence>
<dbReference type="SUPFAM" id="SSF54373">
    <property type="entry name" value="FAD-linked reductases, C-terminal domain"/>
    <property type="match status" value="1"/>
</dbReference>
<organism evidence="9 10">
    <name type="scientific">Thermogemmatispora tikiterensis</name>
    <dbReference type="NCBI Taxonomy" id="1825093"/>
    <lineage>
        <taxon>Bacteria</taxon>
        <taxon>Bacillati</taxon>
        <taxon>Chloroflexota</taxon>
        <taxon>Ktedonobacteria</taxon>
        <taxon>Thermogemmatisporales</taxon>
        <taxon>Thermogemmatisporaceae</taxon>
        <taxon>Thermogemmatispora</taxon>
    </lineage>
</organism>
<dbReference type="PANTHER" id="PTHR11985">
    <property type="entry name" value="GLYCEROL-3-PHOSPHATE DEHYDROGENASE"/>
    <property type="match status" value="1"/>
</dbReference>
<reference evidence="9 10" key="1">
    <citation type="submission" date="2016-08" db="EMBL/GenBank/DDBJ databases">
        <title>Analysis of Carbohydrate Active Enzymes in Thermogemmatispora T81 Reveals Carbohydrate Degradation Ability.</title>
        <authorList>
            <person name="Tomazini A."/>
            <person name="Lal S."/>
            <person name="Stott M."/>
            <person name="Henrissat B."/>
            <person name="Polikarpov I."/>
            <person name="Sparling R."/>
            <person name="Levin D.B."/>
        </authorList>
    </citation>
    <scope>NUCLEOTIDE SEQUENCE [LARGE SCALE GENOMIC DNA]</scope>
    <source>
        <strain evidence="9 10">T81</strain>
    </source>
</reference>
<dbReference type="OrthoDB" id="9801699at2"/>
<evidence type="ECO:0000259" key="8">
    <source>
        <dbReference type="Pfam" id="PF16901"/>
    </source>
</evidence>
<evidence type="ECO:0000313" key="10">
    <source>
        <dbReference type="Proteomes" id="UP000248706"/>
    </source>
</evidence>
<dbReference type="RefSeq" id="WP_112431483.1">
    <property type="nucleotide sequence ID" value="NZ_MCIF01000002.1"/>
</dbReference>
<comment type="similarity">
    <text evidence="2">Belongs to the FAD-dependent glycerol-3-phosphate dehydrogenase family.</text>
</comment>
<gene>
    <name evidence="9" type="ORF">A4R35_17055</name>
</gene>
<evidence type="ECO:0000259" key="7">
    <source>
        <dbReference type="Pfam" id="PF01266"/>
    </source>
</evidence>
<evidence type="ECO:0000313" key="9">
    <source>
        <dbReference type="EMBL" id="RAQ97250.1"/>
    </source>
</evidence>
<dbReference type="PRINTS" id="PR01001">
    <property type="entry name" value="FADG3PDH"/>
</dbReference>
<dbReference type="InterPro" id="IPR006076">
    <property type="entry name" value="FAD-dep_OxRdtase"/>
</dbReference>
<dbReference type="GO" id="GO:0004368">
    <property type="term" value="F:glycerol-3-phosphate dehydrogenase (quinone) activity"/>
    <property type="evidence" value="ECO:0007669"/>
    <property type="project" value="InterPro"/>
</dbReference>
<dbReference type="GO" id="GO:0006071">
    <property type="term" value="P:glycerol metabolic process"/>
    <property type="evidence" value="ECO:0007669"/>
    <property type="project" value="UniProtKB-KW"/>
</dbReference>
<dbReference type="EMBL" id="MCIF01000002">
    <property type="protein sequence ID" value="RAQ97250.1"/>
    <property type="molecule type" value="Genomic_DNA"/>
</dbReference>
<dbReference type="Gene3D" id="1.10.8.870">
    <property type="entry name" value="Alpha-glycerophosphate oxidase, cap domain"/>
    <property type="match status" value="1"/>
</dbReference>
<keyword evidence="4" id="KW-0319">Glycerol metabolism</keyword>
<evidence type="ECO:0000256" key="1">
    <source>
        <dbReference type="ARBA" id="ARBA00001974"/>
    </source>
</evidence>
<dbReference type="GO" id="GO:0046168">
    <property type="term" value="P:glycerol-3-phosphate catabolic process"/>
    <property type="evidence" value="ECO:0007669"/>
    <property type="project" value="TreeGrafter"/>
</dbReference>
<dbReference type="Pfam" id="PF16901">
    <property type="entry name" value="DAO_C"/>
    <property type="match status" value="1"/>
</dbReference>
<keyword evidence="10" id="KW-1185">Reference proteome</keyword>
<accession>A0A328VN38</accession>
<dbReference type="Proteomes" id="UP000248706">
    <property type="component" value="Unassembled WGS sequence"/>
</dbReference>
<dbReference type="PROSITE" id="PS00978">
    <property type="entry name" value="FAD_G3PDH_2"/>
    <property type="match status" value="1"/>
</dbReference>
<dbReference type="AlphaFoldDB" id="A0A328VN38"/>
<comment type="caution">
    <text evidence="9">The sequence shown here is derived from an EMBL/GenBank/DDBJ whole genome shotgun (WGS) entry which is preliminary data.</text>
</comment>
<evidence type="ECO:0000256" key="4">
    <source>
        <dbReference type="ARBA" id="ARBA00022798"/>
    </source>
</evidence>
<dbReference type="Gene3D" id="3.30.9.10">
    <property type="entry name" value="D-Amino Acid Oxidase, subunit A, domain 2"/>
    <property type="match status" value="1"/>
</dbReference>
<dbReference type="Pfam" id="PF01266">
    <property type="entry name" value="DAO"/>
    <property type="match status" value="1"/>
</dbReference>
<evidence type="ECO:0000256" key="3">
    <source>
        <dbReference type="ARBA" id="ARBA00022630"/>
    </source>
</evidence>
<keyword evidence="5" id="KW-0274">FAD</keyword>
<dbReference type="InterPro" id="IPR000447">
    <property type="entry name" value="G3P_DH_FAD-dep"/>
</dbReference>
<dbReference type="InterPro" id="IPR036188">
    <property type="entry name" value="FAD/NAD-bd_sf"/>
</dbReference>
<evidence type="ECO:0000256" key="6">
    <source>
        <dbReference type="ARBA" id="ARBA00023002"/>
    </source>
</evidence>
<dbReference type="InterPro" id="IPR031656">
    <property type="entry name" value="DAO_C"/>
</dbReference>
<evidence type="ECO:0000256" key="2">
    <source>
        <dbReference type="ARBA" id="ARBA00007330"/>
    </source>
</evidence>
<evidence type="ECO:0008006" key="11">
    <source>
        <dbReference type="Google" id="ProtNLM"/>
    </source>
</evidence>
<comment type="cofactor">
    <cofactor evidence="1">
        <name>FAD</name>
        <dbReference type="ChEBI" id="CHEBI:57692"/>
    </cofactor>
</comment>
<proteinExistence type="inferred from homology"/>